<evidence type="ECO:0000259" key="7">
    <source>
        <dbReference type="Pfam" id="PF02687"/>
    </source>
</evidence>
<feature type="transmembrane region" description="Helical" evidence="6">
    <location>
        <begin position="431"/>
        <end position="451"/>
    </location>
</feature>
<feature type="domain" description="MacB-like periplasmic core" evidence="8">
    <location>
        <begin position="21"/>
        <end position="238"/>
    </location>
</feature>
<evidence type="ECO:0000256" key="5">
    <source>
        <dbReference type="ARBA" id="ARBA00023136"/>
    </source>
</evidence>
<dbReference type="Pfam" id="PF02687">
    <property type="entry name" value="FtsX"/>
    <property type="match status" value="2"/>
</dbReference>
<evidence type="ECO:0000313" key="10">
    <source>
        <dbReference type="Proteomes" id="UP000445000"/>
    </source>
</evidence>
<feature type="transmembrane region" description="Helical" evidence="6">
    <location>
        <begin position="737"/>
        <end position="759"/>
    </location>
</feature>
<gene>
    <name evidence="9" type="ORF">GCM10011487_25690</name>
</gene>
<dbReference type="InterPro" id="IPR003838">
    <property type="entry name" value="ABC3_permease_C"/>
</dbReference>
<keyword evidence="3 6" id="KW-0812">Transmembrane</keyword>
<keyword evidence="10" id="KW-1185">Reference proteome</keyword>
<protein>
    <submittedName>
        <fullName evidence="9">ABC transporter permease</fullName>
    </submittedName>
</protein>
<feature type="domain" description="ABC3 transporter permease C-terminal" evidence="7">
    <location>
        <begin position="697"/>
        <end position="805"/>
    </location>
</feature>
<name>A0A829YBB0_9GAMM</name>
<evidence type="ECO:0000256" key="3">
    <source>
        <dbReference type="ARBA" id="ARBA00022692"/>
    </source>
</evidence>
<evidence type="ECO:0000256" key="6">
    <source>
        <dbReference type="SAM" id="Phobius"/>
    </source>
</evidence>
<dbReference type="PANTHER" id="PTHR30572">
    <property type="entry name" value="MEMBRANE COMPONENT OF TRANSPORTER-RELATED"/>
    <property type="match status" value="1"/>
</dbReference>
<feature type="transmembrane region" description="Helical" evidence="6">
    <location>
        <begin position="693"/>
        <end position="716"/>
    </location>
</feature>
<evidence type="ECO:0000313" key="9">
    <source>
        <dbReference type="EMBL" id="GFE80569.1"/>
    </source>
</evidence>
<comment type="subcellular location">
    <subcellularLocation>
        <location evidence="1">Cell membrane</location>
        <topology evidence="1">Multi-pass membrane protein</topology>
    </subcellularLocation>
</comment>
<dbReference type="InterPro" id="IPR050250">
    <property type="entry name" value="Macrolide_Exporter_MacB"/>
</dbReference>
<feature type="transmembrane region" description="Helical" evidence="6">
    <location>
        <begin position="282"/>
        <end position="301"/>
    </location>
</feature>
<keyword evidence="4 6" id="KW-1133">Transmembrane helix</keyword>
<dbReference type="Proteomes" id="UP000445000">
    <property type="component" value="Unassembled WGS sequence"/>
</dbReference>
<dbReference type="GO" id="GO:0022857">
    <property type="term" value="F:transmembrane transporter activity"/>
    <property type="evidence" value="ECO:0007669"/>
    <property type="project" value="TreeGrafter"/>
</dbReference>
<feature type="transmembrane region" description="Helical" evidence="6">
    <location>
        <begin position="384"/>
        <end position="410"/>
    </location>
</feature>
<accession>A0A829YBB0</accession>
<dbReference type="Pfam" id="PF12704">
    <property type="entry name" value="MacB_PCD"/>
    <property type="match status" value="1"/>
</dbReference>
<evidence type="ECO:0000256" key="4">
    <source>
        <dbReference type="ARBA" id="ARBA00022989"/>
    </source>
</evidence>
<dbReference type="InterPro" id="IPR025857">
    <property type="entry name" value="MacB_PCD"/>
</dbReference>
<proteinExistence type="predicted"/>
<evidence type="ECO:0000256" key="2">
    <source>
        <dbReference type="ARBA" id="ARBA00022475"/>
    </source>
</evidence>
<sequence length="816" mass="89599">MWRNYLSAALRNLSRNRLYAAINIVGLAIGLAAGIFAGLYVREELSYERFIPGHESIYRVSMTRQVPGAPAAAFSTAYHRVSEWLESDFPEIQASSRLWIVRTAVRHGEFEAQQSVGFADRDFFRVFALPAIAGDLATALSTPDGIVLTRQAARKYFGEDMPIGKTLELDRSAVMRVTAVIEDLPSNTHLNFTVIASNARLLQELQPLPEFNVRKFEAHTYFSLDPATSLQSLRERMTGLIDRHQKFPPGIQLQVDVLPIDDIHLKSSAQFPLEPPGDLKTVYAIAAVGILIVLIAGINFVNLMTSRASQRAVEVGVRKAAGASRRDLVLQFIGESLIHVTIAMLVAVAAVELLMPYFNALLDRSLSGDPTATIQFEYWRDPMLALALVAAVLIIGLAAGFYPAMVLSAFRPIDTLKTGIVRSAGSFTVRQLLVVLQFGVLVLLILATAVIHRQTQFALNEGLRIDRNQVLLVSFRDARTRQGFQEALREVAGVEAVTSSHTAPTNRGTIQLTAERAGGSPAALQFTPVDFNFHEFYGLQPLAGRLFSRERGTDAVPANATSAVASGDGAAQLALIVNEATVRTLGFATPDAAVGQILKIKEWSPDLQYSIVGVIPDFPVDSIRVAVQPTVYFVDQNRLSMISARLNGRAIPETLTQINRLWQRIGEPRPIESQFLDEYYGLLYTDVRQQARLFNGFTVIALIIASLGLFGLSVFSAQQRTKEVGIRKAMGAGTQEIMRLLLWQFLRPVLIAIVLALPLGAWLMQRWLSGFAQRASIEAWLLIAAGAVVVLIGALTVAAHVILVARWRPAAALRYE</sequence>
<keyword evidence="2" id="KW-1003">Cell membrane</keyword>
<dbReference type="AlphaFoldDB" id="A0A829YBB0"/>
<dbReference type="GO" id="GO:0005886">
    <property type="term" value="C:plasma membrane"/>
    <property type="evidence" value="ECO:0007669"/>
    <property type="project" value="UniProtKB-SubCell"/>
</dbReference>
<comment type="caution">
    <text evidence="9">The sequence shown here is derived from an EMBL/GenBank/DDBJ whole genome shotgun (WGS) entry which is preliminary data.</text>
</comment>
<feature type="transmembrane region" description="Helical" evidence="6">
    <location>
        <begin position="779"/>
        <end position="805"/>
    </location>
</feature>
<reference evidence="10" key="1">
    <citation type="submission" date="2020-01" db="EMBL/GenBank/DDBJ databases">
        <title>'Steroidobacter agaridevorans' sp. nov., agar-degrading bacteria isolated from rhizosphere soils.</title>
        <authorList>
            <person name="Ikenaga M."/>
            <person name="Kataoka M."/>
            <person name="Murouchi A."/>
            <person name="Katsuragi S."/>
            <person name="Sakai M."/>
        </authorList>
    </citation>
    <scope>NUCLEOTIDE SEQUENCE [LARGE SCALE GENOMIC DNA]</scope>
    <source>
        <strain evidence="10">YU21-B</strain>
    </source>
</reference>
<evidence type="ECO:0000259" key="8">
    <source>
        <dbReference type="Pfam" id="PF12704"/>
    </source>
</evidence>
<dbReference type="RefSeq" id="WP_161812237.1">
    <property type="nucleotide sequence ID" value="NZ_BLJN01000002.1"/>
</dbReference>
<dbReference type="EMBL" id="BLJN01000002">
    <property type="protein sequence ID" value="GFE80569.1"/>
    <property type="molecule type" value="Genomic_DNA"/>
</dbReference>
<evidence type="ECO:0000256" key="1">
    <source>
        <dbReference type="ARBA" id="ARBA00004651"/>
    </source>
</evidence>
<feature type="transmembrane region" description="Helical" evidence="6">
    <location>
        <begin position="20"/>
        <end position="41"/>
    </location>
</feature>
<keyword evidence="5 6" id="KW-0472">Membrane</keyword>
<organism evidence="9 10">
    <name type="scientific">Steroidobacter agaridevorans</name>
    <dbReference type="NCBI Taxonomy" id="2695856"/>
    <lineage>
        <taxon>Bacteria</taxon>
        <taxon>Pseudomonadati</taxon>
        <taxon>Pseudomonadota</taxon>
        <taxon>Gammaproteobacteria</taxon>
        <taxon>Steroidobacterales</taxon>
        <taxon>Steroidobacteraceae</taxon>
        <taxon>Steroidobacter</taxon>
    </lineage>
</organism>
<dbReference type="PANTHER" id="PTHR30572:SF18">
    <property type="entry name" value="ABC-TYPE MACROLIDE FAMILY EXPORT SYSTEM PERMEASE COMPONENT 2"/>
    <property type="match status" value="1"/>
</dbReference>
<feature type="domain" description="ABC3 transporter permease C-terminal" evidence="7">
    <location>
        <begin position="288"/>
        <end position="408"/>
    </location>
</feature>
<feature type="transmembrane region" description="Helical" evidence="6">
    <location>
        <begin position="328"/>
        <end position="351"/>
    </location>
</feature>